<comment type="caution">
    <text evidence="1">The sequence shown here is derived from an EMBL/GenBank/DDBJ whole genome shotgun (WGS) entry which is preliminary data.</text>
</comment>
<dbReference type="AlphaFoldDB" id="A0A010ZQQ6"/>
<evidence type="ECO:0000313" key="2">
    <source>
        <dbReference type="Proteomes" id="UP000021053"/>
    </source>
</evidence>
<accession>A0A010ZQQ6</accession>
<dbReference type="HOGENOM" id="CLU_2034172_0_0_11"/>
<evidence type="ECO:0000313" key="1">
    <source>
        <dbReference type="EMBL" id="EXG81009.1"/>
    </source>
</evidence>
<proteinExistence type="predicted"/>
<organism evidence="1 2">
    <name type="scientific">Cryptosporangium arvum DSM 44712</name>
    <dbReference type="NCBI Taxonomy" id="927661"/>
    <lineage>
        <taxon>Bacteria</taxon>
        <taxon>Bacillati</taxon>
        <taxon>Actinomycetota</taxon>
        <taxon>Actinomycetes</taxon>
        <taxon>Cryptosporangiales</taxon>
        <taxon>Cryptosporangiaceae</taxon>
        <taxon>Cryptosporangium</taxon>
    </lineage>
</organism>
<dbReference type="EMBL" id="JFBT01000001">
    <property type="protein sequence ID" value="EXG81009.1"/>
    <property type="molecule type" value="Genomic_DNA"/>
</dbReference>
<sequence>MPTFRVTRYVLSYGAVKTAGERPFPWHSIILVFDPDGRPPISDAVVLFTPSNSLGNMNTPNRLTAYLPVEDFDTYHRILQTESPVFAEWTEDNGGRLTSFYLKTQEEPVGEGPVDRSEGPG</sequence>
<dbReference type="RefSeq" id="WP_035850161.1">
    <property type="nucleotide sequence ID" value="NZ_KK073874.1"/>
</dbReference>
<gene>
    <name evidence="1" type="ORF">CryarDRAFT_2104</name>
</gene>
<dbReference type="OrthoDB" id="5185279at2"/>
<keyword evidence="2" id="KW-1185">Reference proteome</keyword>
<reference evidence="1 2" key="1">
    <citation type="submission" date="2013-07" db="EMBL/GenBank/DDBJ databases">
        <authorList>
            <consortium name="DOE Joint Genome Institute"/>
            <person name="Eisen J."/>
            <person name="Huntemann M."/>
            <person name="Han J."/>
            <person name="Chen A."/>
            <person name="Kyrpides N."/>
            <person name="Mavromatis K."/>
            <person name="Markowitz V."/>
            <person name="Palaniappan K."/>
            <person name="Ivanova N."/>
            <person name="Schaumberg A."/>
            <person name="Pati A."/>
            <person name="Liolios K."/>
            <person name="Nordberg H.P."/>
            <person name="Cantor M.N."/>
            <person name="Hua S.X."/>
            <person name="Woyke T."/>
        </authorList>
    </citation>
    <scope>NUCLEOTIDE SEQUENCE [LARGE SCALE GENOMIC DNA]</scope>
    <source>
        <strain evidence="1 2">DSM 44712</strain>
    </source>
</reference>
<dbReference type="Proteomes" id="UP000021053">
    <property type="component" value="Unassembled WGS sequence"/>
</dbReference>
<name>A0A010ZQQ6_9ACTN</name>
<protein>
    <submittedName>
        <fullName evidence="1">Uncharacterized protein</fullName>
    </submittedName>
</protein>